<organism evidence="2 3">
    <name type="scientific">Aphanomyces euteiches</name>
    <dbReference type="NCBI Taxonomy" id="100861"/>
    <lineage>
        <taxon>Eukaryota</taxon>
        <taxon>Sar</taxon>
        <taxon>Stramenopiles</taxon>
        <taxon>Oomycota</taxon>
        <taxon>Saprolegniomycetes</taxon>
        <taxon>Saprolegniales</taxon>
        <taxon>Verrucalvaceae</taxon>
        <taxon>Aphanomyces</taxon>
    </lineage>
</organism>
<dbReference type="EMBL" id="VJMJ01000009">
    <property type="protein sequence ID" value="KAF0744746.1"/>
    <property type="molecule type" value="Genomic_DNA"/>
</dbReference>
<evidence type="ECO:0000256" key="1">
    <source>
        <dbReference type="SAM" id="MobiDB-lite"/>
    </source>
</evidence>
<sequence>MATCCDHHDALNEYDIHGDDPTLSACCLKDLKEQKEYVRIKTILESHDVVQHRLAHRQVSAPTPVPITPSPAMQLDEDDDDEFDYLLDDESIDTQRRDALRAKLALKEQGLGVVWDDNEFRTYHARLTARKTEELIANKQNRPSIVACRPVPQEDGRPIVDTLALALLHCAEKYLGTCFYAVSPACAPQLRELCRHSLLDTGVLIALNALGEYISHTSLVDFDEDSWEGKLLPWLIKTNALRDTYTPPSSSQQPSKASNDPDDVEDSGYDCGFLNLIKAQLESRHLELNMALDGLVMKVVPPVLATTAMGLTFLSQLVVASHIVPSQSTANKPMPLSTPTQQPTYNVVWKGTR</sequence>
<dbReference type="Proteomes" id="UP000481153">
    <property type="component" value="Unassembled WGS sequence"/>
</dbReference>
<dbReference type="VEuPathDB" id="FungiDB:AeMF1_002214"/>
<comment type="caution">
    <text evidence="2">The sequence shown here is derived from an EMBL/GenBank/DDBJ whole genome shotgun (WGS) entry which is preliminary data.</text>
</comment>
<feature type="region of interest" description="Disordered" evidence="1">
    <location>
        <begin position="245"/>
        <end position="264"/>
    </location>
</feature>
<dbReference type="AlphaFoldDB" id="A0A6G0XW49"/>
<evidence type="ECO:0000313" key="2">
    <source>
        <dbReference type="EMBL" id="KAF0744746.1"/>
    </source>
</evidence>
<evidence type="ECO:0000313" key="3">
    <source>
        <dbReference type="Proteomes" id="UP000481153"/>
    </source>
</evidence>
<accession>A0A6G0XW49</accession>
<name>A0A6G0XW49_9STRA</name>
<protein>
    <submittedName>
        <fullName evidence="2">Uncharacterized protein</fullName>
    </submittedName>
</protein>
<gene>
    <name evidence="2" type="ORF">Ae201684_001201</name>
</gene>
<keyword evidence="3" id="KW-1185">Reference proteome</keyword>
<reference evidence="2 3" key="1">
    <citation type="submission" date="2019-07" db="EMBL/GenBank/DDBJ databases">
        <title>Genomics analysis of Aphanomyces spp. identifies a new class of oomycete effector associated with host adaptation.</title>
        <authorList>
            <person name="Gaulin E."/>
        </authorList>
    </citation>
    <scope>NUCLEOTIDE SEQUENCE [LARGE SCALE GENOMIC DNA]</scope>
    <source>
        <strain evidence="2 3">ATCC 201684</strain>
    </source>
</reference>
<proteinExistence type="predicted"/>